<name>A0A834U0G6_9FABA</name>
<evidence type="ECO:0000313" key="1">
    <source>
        <dbReference type="EMBL" id="KAF7830982.1"/>
    </source>
</evidence>
<gene>
    <name evidence="1" type="ORF">G2W53_013315</name>
</gene>
<dbReference type="Proteomes" id="UP000634136">
    <property type="component" value="Unassembled WGS sequence"/>
</dbReference>
<organism evidence="1 2">
    <name type="scientific">Senna tora</name>
    <dbReference type="NCBI Taxonomy" id="362788"/>
    <lineage>
        <taxon>Eukaryota</taxon>
        <taxon>Viridiplantae</taxon>
        <taxon>Streptophyta</taxon>
        <taxon>Embryophyta</taxon>
        <taxon>Tracheophyta</taxon>
        <taxon>Spermatophyta</taxon>
        <taxon>Magnoliopsida</taxon>
        <taxon>eudicotyledons</taxon>
        <taxon>Gunneridae</taxon>
        <taxon>Pentapetalae</taxon>
        <taxon>rosids</taxon>
        <taxon>fabids</taxon>
        <taxon>Fabales</taxon>
        <taxon>Fabaceae</taxon>
        <taxon>Caesalpinioideae</taxon>
        <taxon>Cassia clade</taxon>
        <taxon>Senna</taxon>
    </lineage>
</organism>
<keyword evidence="1" id="KW-0378">Hydrolase</keyword>
<dbReference type="EMBL" id="JAAIUW010000005">
    <property type="protein sequence ID" value="KAF7830982.1"/>
    <property type="molecule type" value="Genomic_DNA"/>
</dbReference>
<accession>A0A834U0G6</accession>
<protein>
    <submittedName>
        <fullName evidence="1">Xyloglucan endotransglucosylase/hydrolase 1</fullName>
    </submittedName>
</protein>
<comment type="caution">
    <text evidence="1">The sequence shown here is derived from an EMBL/GenBank/DDBJ whole genome shotgun (WGS) entry which is preliminary data.</text>
</comment>
<dbReference type="AlphaFoldDB" id="A0A834U0G6"/>
<reference evidence="1" key="1">
    <citation type="submission" date="2020-09" db="EMBL/GenBank/DDBJ databases">
        <title>Genome-Enabled Discovery of Anthraquinone Biosynthesis in Senna tora.</title>
        <authorList>
            <person name="Kang S.-H."/>
            <person name="Pandey R.P."/>
            <person name="Lee C.-M."/>
            <person name="Sim J.-S."/>
            <person name="Jeong J.-T."/>
            <person name="Choi B.-S."/>
            <person name="Jung M."/>
            <person name="Ginzburg D."/>
            <person name="Zhao K."/>
            <person name="Won S.Y."/>
            <person name="Oh T.-J."/>
            <person name="Yu Y."/>
            <person name="Kim N.-H."/>
            <person name="Lee O.R."/>
            <person name="Lee T.-H."/>
            <person name="Bashyal P."/>
            <person name="Kim T.-S."/>
            <person name="Lee W.-H."/>
            <person name="Kawkins C."/>
            <person name="Kim C.-K."/>
            <person name="Kim J.S."/>
            <person name="Ahn B.O."/>
            <person name="Rhee S.Y."/>
            <person name="Sohng J.K."/>
        </authorList>
    </citation>
    <scope>NUCLEOTIDE SEQUENCE</scope>
    <source>
        <tissue evidence="1">Leaf</tissue>
    </source>
</reference>
<proteinExistence type="predicted"/>
<sequence length="169" mass="19412">MLGHRSYSLHSYFHVAVSHHQRRFSSLFFLVIDISLLCSPPNRLLLCTGFQSKRSYLFGHFSMYIKMVLGIQVQLALSLLSIHPLKIRSTTKKTSSSWGIEQVNLTFCKPMCSHEARVIENRGSTSGSTLPRNTTDTLFYGTQIIRLCEFSSQSREEHNLVESREEKRL</sequence>
<dbReference type="GO" id="GO:0016787">
    <property type="term" value="F:hydrolase activity"/>
    <property type="evidence" value="ECO:0007669"/>
    <property type="project" value="UniProtKB-KW"/>
</dbReference>
<keyword evidence="2" id="KW-1185">Reference proteome</keyword>
<evidence type="ECO:0000313" key="2">
    <source>
        <dbReference type="Proteomes" id="UP000634136"/>
    </source>
</evidence>